<name>A0A9W8VF08_9HYPO</name>
<organism evidence="1 2">
    <name type="scientific">Fusarium torreyae</name>
    <dbReference type="NCBI Taxonomy" id="1237075"/>
    <lineage>
        <taxon>Eukaryota</taxon>
        <taxon>Fungi</taxon>
        <taxon>Dikarya</taxon>
        <taxon>Ascomycota</taxon>
        <taxon>Pezizomycotina</taxon>
        <taxon>Sordariomycetes</taxon>
        <taxon>Hypocreomycetidae</taxon>
        <taxon>Hypocreales</taxon>
        <taxon>Nectriaceae</taxon>
        <taxon>Fusarium</taxon>
    </lineage>
</organism>
<evidence type="ECO:0000313" key="1">
    <source>
        <dbReference type="EMBL" id="KAJ4264363.1"/>
    </source>
</evidence>
<dbReference type="EMBL" id="JAOQAZ010000008">
    <property type="protein sequence ID" value="KAJ4264363.1"/>
    <property type="molecule type" value="Genomic_DNA"/>
</dbReference>
<comment type="caution">
    <text evidence="1">The sequence shown here is derived from an EMBL/GenBank/DDBJ whole genome shotgun (WGS) entry which is preliminary data.</text>
</comment>
<protein>
    <submittedName>
        <fullName evidence="1">Uncharacterized protein</fullName>
    </submittedName>
</protein>
<evidence type="ECO:0000313" key="2">
    <source>
        <dbReference type="Proteomes" id="UP001152049"/>
    </source>
</evidence>
<gene>
    <name evidence="1" type="ORF">NW762_005561</name>
</gene>
<sequence>MRQPLLEDLDFEEAYQIFNVCARSLGTSPSDIYRKGHASQVSSSAIKRPFFFGEHIIKHIEPGDYVVIIANELLTMAVALLPNLVHLGIERGPRRSYTGPSFCKIDVSPATLDALGITALRLKTLQSDYAPKQLLSRTPNLETLATGIYDSFPGMPSVRNLHIQGQVSIRRHLKKCLSACTGPLSTFSYTAEDIEISDVIECLDYARFHTSLESLYLLQRLESESLVMKPIPSLKLFTKLKTIFIPTDHISTSSLEAPQLVDVLPSNITSFTLVRRDTPVDFTMEDLQRLTKTKPTAFASPRVTKASEEKERVGLDYLWAASDSR</sequence>
<reference evidence="1" key="1">
    <citation type="submission" date="2022-09" db="EMBL/GenBank/DDBJ databases">
        <title>Fusarium specimens isolated from Avocado Roots.</title>
        <authorList>
            <person name="Stajich J."/>
            <person name="Roper C."/>
            <person name="Heimlech-Rivalta G."/>
        </authorList>
    </citation>
    <scope>NUCLEOTIDE SEQUENCE</scope>
    <source>
        <strain evidence="1">CF00136</strain>
    </source>
</reference>
<proteinExistence type="predicted"/>
<keyword evidence="2" id="KW-1185">Reference proteome</keyword>
<dbReference type="Proteomes" id="UP001152049">
    <property type="component" value="Unassembled WGS sequence"/>
</dbReference>
<accession>A0A9W8VF08</accession>
<dbReference type="AlphaFoldDB" id="A0A9W8VF08"/>
<dbReference type="OrthoDB" id="2520703at2759"/>